<feature type="signal peptide" evidence="1">
    <location>
        <begin position="1"/>
        <end position="20"/>
    </location>
</feature>
<reference evidence="3" key="1">
    <citation type="submission" date="2016-11" db="EMBL/GenBank/DDBJ databases">
        <authorList>
            <person name="Guldener U."/>
        </authorList>
    </citation>
    <scope>NUCLEOTIDE SEQUENCE [LARGE SCALE GENOMIC DNA]</scope>
</reference>
<organism evidence="2 3">
    <name type="scientific">Hanseniaspora guilliermondii</name>
    <dbReference type="NCBI Taxonomy" id="56406"/>
    <lineage>
        <taxon>Eukaryota</taxon>
        <taxon>Fungi</taxon>
        <taxon>Dikarya</taxon>
        <taxon>Ascomycota</taxon>
        <taxon>Saccharomycotina</taxon>
        <taxon>Saccharomycetes</taxon>
        <taxon>Saccharomycodales</taxon>
        <taxon>Saccharomycodaceae</taxon>
        <taxon>Hanseniaspora</taxon>
    </lineage>
</organism>
<evidence type="ECO:0000313" key="2">
    <source>
        <dbReference type="EMBL" id="SGZ39127.1"/>
    </source>
</evidence>
<name>A0A1L0CWD8_9ASCO</name>
<dbReference type="AlphaFoldDB" id="A0A1L0CWD8"/>
<proteinExistence type="predicted"/>
<keyword evidence="1" id="KW-0732">Signal</keyword>
<protein>
    <submittedName>
        <fullName evidence="2">Uncharacterized protein</fullName>
    </submittedName>
</protein>
<evidence type="ECO:0000313" key="3">
    <source>
        <dbReference type="Proteomes" id="UP000183365"/>
    </source>
</evidence>
<dbReference type="Proteomes" id="UP000183365">
    <property type="component" value="Unassembled WGS sequence"/>
</dbReference>
<gene>
    <name evidence="2" type="ORF">HGUI_01327</name>
</gene>
<dbReference type="VEuPathDB" id="FungiDB:HGUI_01327"/>
<feature type="chain" id="PRO_5012295371" evidence="1">
    <location>
        <begin position="21"/>
        <end position="94"/>
    </location>
</feature>
<dbReference type="OrthoDB" id="3973057at2759"/>
<sequence>MNPTSIIVSLIAFAGAIVNAQSIISSFSSTVISSSSTSCETVPSPITSTNVGSTLTRTTSDGTVFTVYSGEAVAVTSYLSACDGEATTTTQIVG</sequence>
<evidence type="ECO:0000256" key="1">
    <source>
        <dbReference type="SAM" id="SignalP"/>
    </source>
</evidence>
<keyword evidence="3" id="KW-1185">Reference proteome</keyword>
<dbReference type="EMBL" id="FQNF01000018">
    <property type="protein sequence ID" value="SGZ39127.1"/>
    <property type="molecule type" value="Genomic_DNA"/>
</dbReference>
<accession>A0A1L0CWD8</accession>